<organism evidence="3 4">
    <name type="scientific">Psilocybe cf. subviscida</name>
    <dbReference type="NCBI Taxonomy" id="2480587"/>
    <lineage>
        <taxon>Eukaryota</taxon>
        <taxon>Fungi</taxon>
        <taxon>Dikarya</taxon>
        <taxon>Basidiomycota</taxon>
        <taxon>Agaricomycotina</taxon>
        <taxon>Agaricomycetes</taxon>
        <taxon>Agaricomycetidae</taxon>
        <taxon>Agaricales</taxon>
        <taxon>Agaricineae</taxon>
        <taxon>Strophariaceae</taxon>
        <taxon>Psilocybe</taxon>
    </lineage>
</organism>
<comment type="caution">
    <text evidence="3">The sequence shown here is derived from an EMBL/GenBank/DDBJ whole genome shotgun (WGS) entry which is preliminary data.</text>
</comment>
<dbReference type="EMBL" id="JAACJJ010000029">
    <property type="protein sequence ID" value="KAF5319554.1"/>
    <property type="molecule type" value="Genomic_DNA"/>
</dbReference>
<name>A0A8H5BA87_9AGAR</name>
<dbReference type="PANTHER" id="PTHR10039:SF14">
    <property type="entry name" value="NACHT DOMAIN-CONTAINING PROTEIN"/>
    <property type="match status" value="1"/>
</dbReference>
<dbReference type="InterPro" id="IPR056884">
    <property type="entry name" value="NPHP3-like_N"/>
</dbReference>
<dbReference type="InterPro" id="IPR027417">
    <property type="entry name" value="P-loop_NTPase"/>
</dbReference>
<dbReference type="SUPFAM" id="SSF52540">
    <property type="entry name" value="P-loop containing nucleoside triphosphate hydrolases"/>
    <property type="match status" value="1"/>
</dbReference>
<dbReference type="AlphaFoldDB" id="A0A8H5BA87"/>
<dbReference type="InterPro" id="IPR007111">
    <property type="entry name" value="NACHT_NTPase"/>
</dbReference>
<evidence type="ECO:0000256" key="1">
    <source>
        <dbReference type="ARBA" id="ARBA00022737"/>
    </source>
</evidence>
<dbReference type="PANTHER" id="PTHR10039">
    <property type="entry name" value="AMELOGENIN"/>
    <property type="match status" value="1"/>
</dbReference>
<evidence type="ECO:0000313" key="4">
    <source>
        <dbReference type="Proteomes" id="UP000567179"/>
    </source>
</evidence>
<dbReference type="OrthoDB" id="163438at2759"/>
<evidence type="ECO:0000313" key="3">
    <source>
        <dbReference type="EMBL" id="KAF5319554.1"/>
    </source>
</evidence>
<proteinExistence type="predicted"/>
<dbReference type="Proteomes" id="UP000567179">
    <property type="component" value="Unassembled WGS sequence"/>
</dbReference>
<dbReference type="Pfam" id="PF24883">
    <property type="entry name" value="NPHP3_N"/>
    <property type="match status" value="1"/>
</dbReference>
<protein>
    <recommendedName>
        <fullName evidence="2">NACHT domain-containing protein</fullName>
    </recommendedName>
</protein>
<dbReference type="Gene3D" id="3.40.50.300">
    <property type="entry name" value="P-loop containing nucleotide triphosphate hydrolases"/>
    <property type="match status" value="1"/>
</dbReference>
<dbReference type="PROSITE" id="PS50837">
    <property type="entry name" value="NACHT"/>
    <property type="match status" value="1"/>
</dbReference>
<keyword evidence="4" id="KW-1185">Reference proteome</keyword>
<reference evidence="3 4" key="1">
    <citation type="journal article" date="2020" name="ISME J.">
        <title>Uncovering the hidden diversity of litter-decomposition mechanisms in mushroom-forming fungi.</title>
        <authorList>
            <person name="Floudas D."/>
            <person name="Bentzer J."/>
            <person name="Ahren D."/>
            <person name="Johansson T."/>
            <person name="Persson P."/>
            <person name="Tunlid A."/>
        </authorList>
    </citation>
    <scope>NUCLEOTIDE SEQUENCE [LARGE SCALE GENOMIC DNA]</scope>
    <source>
        <strain evidence="3 4">CBS 101986</strain>
    </source>
</reference>
<evidence type="ECO:0000259" key="2">
    <source>
        <dbReference type="PROSITE" id="PS50837"/>
    </source>
</evidence>
<gene>
    <name evidence="3" type="ORF">D9619_008316</name>
</gene>
<feature type="domain" description="NACHT" evidence="2">
    <location>
        <begin position="76"/>
        <end position="192"/>
    </location>
</feature>
<sequence>MFNGAKNFSIQGGSFLVNTDSSIHGRLDRLFEVVGPNAILNAGGRADEVRCYPGTREDVINKMEKWMDEKGSRTSRMMWLSGPAGAGKSAIMQTVAERCKQHGRHAANFFFFRGDVTRNHAQPLVATLVYQLRALYPALDKLLEDCLTATPLITKTSIGEQFDKLISSPIHAIQNASSMRHPILLIIDGLDECDDKTTQEQIVGALHALVESDHSPFLLVAASRAEPHIVMSFNKIATSVVSLFLDDEYRPQDDIRRFVIAKFDEIKGAHHLAHTLDEYWPTTADIEAIVAKSSGQFIYAATVIRYIQYSTASPRLSLLTIHGIRPAADHSPYAQLDAIYSYVFSKSRNLQAIIFCLGVHFAATIPAEGWALSKITFIKLLHSTGYGSIEIESLFADFVAIISVRATPHLRLAFYHASLSDYLLDRSRSGIYHVNLHRIYTELVPMCLEKMLDPSSWRRGVFVLSRVEQATPALSKCLLEATKCKFDRNNISWQSLSSINDIWCRLIVSVYRLYFVSDPEVYRRMLRHWIRFAYINNLNKMSLNEVVNDSSSPKDMCSNTAQIHRFTHTN</sequence>
<keyword evidence="1" id="KW-0677">Repeat</keyword>
<accession>A0A8H5BA87</accession>